<dbReference type="OrthoDB" id="291295at2"/>
<dbReference type="Proteomes" id="UP000244527">
    <property type="component" value="Chromosome"/>
</dbReference>
<feature type="domain" description="Secretion system C-terminal sorting" evidence="2">
    <location>
        <begin position="138"/>
        <end position="219"/>
    </location>
</feature>
<dbReference type="EMBL" id="CP020918">
    <property type="protein sequence ID" value="AWG20553.1"/>
    <property type="molecule type" value="Genomic_DNA"/>
</dbReference>
<keyword evidence="1" id="KW-0732">Signal</keyword>
<dbReference type="NCBIfam" id="TIGR04183">
    <property type="entry name" value="Por_Secre_tail"/>
    <property type="match status" value="1"/>
</dbReference>
<evidence type="ECO:0000256" key="1">
    <source>
        <dbReference type="ARBA" id="ARBA00022729"/>
    </source>
</evidence>
<sequence>MKADISNSCGQTKSVQKNISITNSLPVPVTFGQDPSSSKIYAQYDSCIIYFKDSNNLLTLDSSNFEVDFDSYSDFYFEGVYGNALVLSTAISSPYLNLSFNARMKNDCGWGEWQNFSYFLNGYDPYYSEYSFRVLSSPTSEQIEVTIDETSKGKDKTAENALETNIEDNYSIQIVDISGNIKYRKENLKTKTEKIITSSWKPGVYYLKMINSKGESQSKGFMVK</sequence>
<reference evidence="3 4" key="1">
    <citation type="submission" date="2017-04" db="EMBL/GenBank/DDBJ databases">
        <title>Compelte genome sequence of WV33.</title>
        <authorList>
            <person name="Lee P.C."/>
        </authorList>
    </citation>
    <scope>NUCLEOTIDE SEQUENCE [LARGE SCALE GENOMIC DNA]</scope>
    <source>
        <strain evidence="3 4">WV33</strain>
    </source>
</reference>
<evidence type="ECO:0000259" key="2">
    <source>
        <dbReference type="Pfam" id="PF18962"/>
    </source>
</evidence>
<dbReference type="InterPro" id="IPR026444">
    <property type="entry name" value="Secre_tail"/>
</dbReference>
<organism evidence="3 4">
    <name type="scientific">Flavobacterium faecale</name>
    <dbReference type="NCBI Taxonomy" id="1355330"/>
    <lineage>
        <taxon>Bacteria</taxon>
        <taxon>Pseudomonadati</taxon>
        <taxon>Bacteroidota</taxon>
        <taxon>Flavobacteriia</taxon>
        <taxon>Flavobacteriales</taxon>
        <taxon>Flavobacteriaceae</taxon>
        <taxon>Flavobacterium</taxon>
    </lineage>
</organism>
<dbReference type="AlphaFoldDB" id="A0A2S1L9W8"/>
<dbReference type="KEGG" id="ffa:FFWV33_02900"/>
<evidence type="ECO:0000313" key="3">
    <source>
        <dbReference type="EMBL" id="AWG20553.1"/>
    </source>
</evidence>
<dbReference type="Pfam" id="PF18962">
    <property type="entry name" value="Por_Secre_tail"/>
    <property type="match status" value="1"/>
</dbReference>
<dbReference type="RefSeq" id="WP_108739514.1">
    <property type="nucleotide sequence ID" value="NZ_CP020918.1"/>
</dbReference>
<name>A0A2S1L9W8_9FLAO</name>
<protein>
    <recommendedName>
        <fullName evidence="2">Secretion system C-terminal sorting domain-containing protein</fullName>
    </recommendedName>
</protein>
<evidence type="ECO:0000313" key="4">
    <source>
        <dbReference type="Proteomes" id="UP000244527"/>
    </source>
</evidence>
<accession>A0A2S1L9W8</accession>
<proteinExistence type="predicted"/>
<gene>
    <name evidence="3" type="ORF">FFWV33_02900</name>
</gene>
<keyword evidence="4" id="KW-1185">Reference proteome</keyword>